<evidence type="ECO:0000313" key="9">
    <source>
        <dbReference type="Proteomes" id="UP000030754"/>
    </source>
</evidence>
<evidence type="ECO:0000313" key="8">
    <source>
        <dbReference type="EMBL" id="CDJ64672.1"/>
    </source>
</evidence>
<feature type="region of interest" description="Disordered" evidence="5">
    <location>
        <begin position="1066"/>
        <end position="1151"/>
    </location>
</feature>
<evidence type="ECO:0000256" key="2">
    <source>
        <dbReference type="ARBA" id="ARBA00022692"/>
    </source>
</evidence>
<dbReference type="SUPFAM" id="SSF81653">
    <property type="entry name" value="Calcium ATPase, transduction domain A"/>
    <property type="match status" value="1"/>
</dbReference>
<evidence type="ECO:0000256" key="1">
    <source>
        <dbReference type="ARBA" id="ARBA00004370"/>
    </source>
</evidence>
<feature type="region of interest" description="Disordered" evidence="5">
    <location>
        <begin position="1"/>
        <end position="131"/>
    </location>
</feature>
<dbReference type="PANTHER" id="PTHR24092">
    <property type="entry name" value="PROBABLE PHOSPHOLIPID-TRANSPORTING ATPASE"/>
    <property type="match status" value="1"/>
</dbReference>
<dbReference type="GeneID" id="25477935"/>
<sequence length="1221" mass="133325">MFHNPGSAPSGAPERGEGLSGQSGRPHGQQGAPSAAAGAARAPLTTHEPTVRRPTKRSKAHSSKYKVRKHGGPISTGMGPWEGGPDAENSPHAAVPASDDPSARRGHGRRRVRPQHLHSGSSEEITGSVRKHASKTIIGKLGMAAGTAAAAGRTALMEQKRKLYKDTTQQPLWGIRKLTINPIDKDDLRRFPGNAVNTTKYTVMSFLPKALWKQFHRLPNWWLTLVLILEFIPLPRFHPLTPWSTFLPLVLTLGLCLIKEMLLDLQRRATDRWRNCRVCTIIDGRRPQLKMVHWEALRVGNIVRLTDDEEVPADVVVLATSNPEGIAYVETSKLDGETTLKFKQGVKETRTETYPLAIAGIRGRVVCEKPTSSMDSFSGSLKLDAHPRATSLDLSNFIHRGAHIRNTEWVYGVVVYTGHDTRTLRSARHPSLKFAHIESEVNSYTIVSFFIIALLILISVMSKSSVQDRERVNIGRDEFPSSTAFLLGTTEALQNPWLAIIRYMTLFLAVIPVSLPFVLDSAYCIQAWLIQGDAAMTVGAPQQPLGSSFGFGFGLAHAQSRARMQARRTEVGLNATQTSTNNLASPAESWGPGASGDCSRRKTTMSRETRSPTIGNETERKNTDPFTGETQNSPNMRSFAEAKGDSTWPAVSTPSIIPDLGQVDFVFIDKTGTLTGNDMTFSMCSVVGRIYGMADFHGALWQSDEYQSRSDLLEPAMVEQLRAARADSTASSRRHQSARGLWTSGHMHYGRGGHRGSKENVTGGGGVHLAFSTAGTHGMPGDYGPSPSPPTPQSASSSDEKTSSRLFSPTVSRSGSVLQYRWDSGPLNCIRSLEDNSTSFFVRVPVIVLGWAECKVALPGCLRRPRHSLLCRSTTACGEWPRDRSKRILLLPWMMLMILAAIKPSGRAHPAALKIARHNPAGRPLQRAPPTVQQKGLVMILRRQTARRTKSREFLSCTITSLLLLTFEATPSDGQIRRNCDFYDMQIFEDLANCDERSHRVNEFLKCMALCNTVVPHFKGAAGGVETLLPSTFVQSWITSGGTHTTASVYARSACTAAPISMVTQRPSTRASGVTVRDIGTKPTEDRTASGGALWHLPSNSFNASPALPSASMEANGVSDPSDVPQPSLARGDSCDSNPPPEVPLKLAKRRKSLGRGVSFKEIPEEYNFLKDGDDAGLDDSGQSFSGLGMNSKSSGEFVSLGRVSLPRLSRVHFRIGERRV</sequence>
<proteinExistence type="predicted"/>
<dbReference type="InterPro" id="IPR008250">
    <property type="entry name" value="ATPase_P-typ_transduc_dom_A_sf"/>
</dbReference>
<accession>U6MKB3</accession>
<keyword evidence="3 6" id="KW-1133">Transmembrane helix</keyword>
<evidence type="ECO:0000256" key="5">
    <source>
        <dbReference type="SAM" id="MobiDB-lite"/>
    </source>
</evidence>
<feature type="domain" description="P-type ATPase N-terminal" evidence="7">
    <location>
        <begin position="181"/>
        <end position="245"/>
    </location>
</feature>
<feature type="compositionally biased region" description="Basic and acidic residues" evidence="5">
    <location>
        <begin position="1079"/>
        <end position="1088"/>
    </location>
</feature>
<dbReference type="GO" id="GO:0045332">
    <property type="term" value="P:phospholipid translocation"/>
    <property type="evidence" value="ECO:0007669"/>
    <property type="project" value="TreeGrafter"/>
</dbReference>
<dbReference type="GO" id="GO:0005886">
    <property type="term" value="C:plasma membrane"/>
    <property type="evidence" value="ECO:0007669"/>
    <property type="project" value="TreeGrafter"/>
</dbReference>
<feature type="region of interest" description="Disordered" evidence="5">
    <location>
        <begin position="774"/>
        <end position="810"/>
    </location>
</feature>
<feature type="region of interest" description="Disordered" evidence="5">
    <location>
        <begin position="725"/>
        <end position="758"/>
    </location>
</feature>
<dbReference type="SUPFAM" id="SSF81665">
    <property type="entry name" value="Calcium ATPase, transmembrane domain M"/>
    <property type="match status" value="1"/>
</dbReference>
<dbReference type="PANTHER" id="PTHR24092:SF175">
    <property type="entry name" value="PHOSPHOLIPID-TRANSPORTING ATPASE"/>
    <property type="match status" value="1"/>
</dbReference>
<protein>
    <recommendedName>
        <fullName evidence="7">P-type ATPase N-terminal domain-containing protein</fullName>
    </recommendedName>
</protein>
<dbReference type="RefSeq" id="XP_013433139.1">
    <property type="nucleotide sequence ID" value="XM_013577685.1"/>
</dbReference>
<dbReference type="Gene3D" id="2.70.150.10">
    <property type="entry name" value="Calcium-transporting ATPase, cytoplasmic transduction domain A"/>
    <property type="match status" value="1"/>
</dbReference>
<feature type="region of interest" description="Disordered" evidence="5">
    <location>
        <begin position="575"/>
        <end position="637"/>
    </location>
</feature>
<gene>
    <name evidence="8" type="ORF">ENH_00078050</name>
</gene>
<keyword evidence="4 6" id="KW-0472">Membrane</keyword>
<evidence type="ECO:0000256" key="6">
    <source>
        <dbReference type="SAM" id="Phobius"/>
    </source>
</evidence>
<keyword evidence="2 6" id="KW-0812">Transmembrane</keyword>
<dbReference type="GO" id="GO:0140326">
    <property type="term" value="F:ATPase-coupled intramembrane lipid transporter activity"/>
    <property type="evidence" value="ECO:0007669"/>
    <property type="project" value="TreeGrafter"/>
</dbReference>
<evidence type="ECO:0000259" key="7">
    <source>
        <dbReference type="Pfam" id="PF16209"/>
    </source>
</evidence>
<dbReference type="Proteomes" id="UP000030754">
    <property type="component" value="Unassembled WGS sequence"/>
</dbReference>
<feature type="compositionally biased region" description="Basic residues" evidence="5">
    <location>
        <begin position="104"/>
        <end position="116"/>
    </location>
</feature>
<name>U6MKB3_9EIME</name>
<feature type="compositionally biased region" description="Polar residues" evidence="5">
    <location>
        <begin position="624"/>
        <end position="636"/>
    </location>
</feature>
<dbReference type="Pfam" id="PF16209">
    <property type="entry name" value="PhoLip_ATPase_N"/>
    <property type="match status" value="1"/>
</dbReference>
<organism evidence="8 9">
    <name type="scientific">Eimeria necatrix</name>
    <dbReference type="NCBI Taxonomy" id="51315"/>
    <lineage>
        <taxon>Eukaryota</taxon>
        <taxon>Sar</taxon>
        <taxon>Alveolata</taxon>
        <taxon>Apicomplexa</taxon>
        <taxon>Conoidasida</taxon>
        <taxon>Coccidia</taxon>
        <taxon>Eucoccidiorida</taxon>
        <taxon>Eimeriorina</taxon>
        <taxon>Eimeriidae</taxon>
        <taxon>Eimeria</taxon>
    </lineage>
</organism>
<evidence type="ECO:0000256" key="4">
    <source>
        <dbReference type="ARBA" id="ARBA00023136"/>
    </source>
</evidence>
<feature type="transmembrane region" description="Helical" evidence="6">
    <location>
        <begin position="441"/>
        <end position="461"/>
    </location>
</feature>
<dbReference type="OrthoDB" id="354269at2759"/>
<dbReference type="AlphaFoldDB" id="U6MKB3"/>
<dbReference type="InterPro" id="IPR018303">
    <property type="entry name" value="ATPase_P-typ_P_site"/>
</dbReference>
<feature type="compositionally biased region" description="Polar residues" evidence="5">
    <location>
        <begin position="575"/>
        <end position="584"/>
    </location>
</feature>
<feature type="compositionally biased region" description="Basic residues" evidence="5">
    <location>
        <begin position="53"/>
        <end position="71"/>
    </location>
</feature>
<reference evidence="8" key="2">
    <citation type="submission" date="2013-10" db="EMBL/GenBank/DDBJ databases">
        <authorList>
            <person name="Aslett M."/>
        </authorList>
    </citation>
    <scope>NUCLEOTIDE SEQUENCE [LARGE SCALE GENOMIC DNA]</scope>
    <source>
        <strain evidence="8">Houghton</strain>
    </source>
</reference>
<comment type="subcellular location">
    <subcellularLocation>
        <location evidence="1">Membrane</location>
    </subcellularLocation>
</comment>
<feature type="transmembrane region" description="Helical" evidence="6">
    <location>
        <begin position="500"/>
        <end position="519"/>
    </location>
</feature>
<dbReference type="InterPro" id="IPR023298">
    <property type="entry name" value="ATPase_P-typ_TM_dom_sf"/>
</dbReference>
<dbReference type="VEuPathDB" id="ToxoDB:ENH_00078050"/>
<dbReference type="EMBL" id="HG722992">
    <property type="protein sequence ID" value="CDJ64672.1"/>
    <property type="molecule type" value="Genomic_DNA"/>
</dbReference>
<dbReference type="InterPro" id="IPR032631">
    <property type="entry name" value="P-type_ATPase_N"/>
</dbReference>
<reference evidence="8" key="1">
    <citation type="submission" date="2013-10" db="EMBL/GenBank/DDBJ databases">
        <title>Genomic analysis of the causative agents of coccidiosis in chickens.</title>
        <authorList>
            <person name="Reid A.J."/>
            <person name="Blake D."/>
            <person name="Billington K."/>
            <person name="Browne H."/>
            <person name="Dunn M."/>
            <person name="Hung S."/>
            <person name="Kawahara F."/>
            <person name="Miranda-Saavedra D."/>
            <person name="Mourier T."/>
            <person name="Nagra H."/>
            <person name="Otto T.D."/>
            <person name="Rawlings N."/>
            <person name="Sanchez A."/>
            <person name="Sanders M."/>
            <person name="Subramaniam C."/>
            <person name="Tay Y."/>
            <person name="Dear P."/>
            <person name="Doerig C."/>
            <person name="Gruber A."/>
            <person name="Parkinson J."/>
            <person name="Shirley M."/>
            <person name="Wan K.L."/>
            <person name="Berriman M."/>
            <person name="Tomley F."/>
            <person name="Pain A."/>
        </authorList>
    </citation>
    <scope>NUCLEOTIDE SEQUENCE [LARGE SCALE GENOMIC DNA]</scope>
    <source>
        <strain evidence="8">Houghton</strain>
    </source>
</reference>
<dbReference type="PROSITE" id="PS00154">
    <property type="entry name" value="ATPASE_E1_E2"/>
    <property type="match status" value="1"/>
</dbReference>
<evidence type="ECO:0000256" key="3">
    <source>
        <dbReference type="ARBA" id="ARBA00022989"/>
    </source>
</evidence>
<feature type="compositionally biased region" description="Low complexity" evidence="5">
    <location>
        <begin position="31"/>
        <end position="43"/>
    </location>
</feature>
<keyword evidence="9" id="KW-1185">Reference proteome</keyword>